<protein>
    <recommendedName>
        <fullName evidence="5">DUF2663 domain-containing protein</fullName>
    </recommendedName>
</protein>
<accession>A0A3T0I1F8</accession>
<keyword evidence="2" id="KW-0812">Transmembrane</keyword>
<keyword evidence="2" id="KW-0472">Membrane</keyword>
<keyword evidence="4" id="KW-1185">Reference proteome</keyword>
<feature type="coiled-coil region" evidence="1">
    <location>
        <begin position="93"/>
        <end position="120"/>
    </location>
</feature>
<proteinExistence type="predicted"/>
<evidence type="ECO:0000313" key="3">
    <source>
        <dbReference type="EMBL" id="AZU63181.1"/>
    </source>
</evidence>
<keyword evidence="1" id="KW-0175">Coiled coil</keyword>
<reference evidence="3 4" key="1">
    <citation type="submission" date="2017-07" db="EMBL/GenBank/DDBJ databases">
        <title>The complete genome sequence of Bacillus mesonae strain H20-5, an efficient strain improving plant abiotic stress resistance.</title>
        <authorList>
            <person name="Kim S.Y."/>
            <person name="Song H."/>
            <person name="Sang M.K."/>
            <person name="Weon H.-Y."/>
            <person name="Song J."/>
        </authorList>
    </citation>
    <scope>NUCLEOTIDE SEQUENCE [LARGE SCALE GENOMIC DNA]</scope>
    <source>
        <strain evidence="3 4">H20-5</strain>
    </source>
</reference>
<evidence type="ECO:0000256" key="2">
    <source>
        <dbReference type="SAM" id="Phobius"/>
    </source>
</evidence>
<name>A0A3T0I1F8_9BACI</name>
<evidence type="ECO:0000256" key="1">
    <source>
        <dbReference type="SAM" id="Coils"/>
    </source>
</evidence>
<dbReference type="Pfam" id="PF10864">
    <property type="entry name" value="DUF2663"/>
    <property type="match status" value="1"/>
</dbReference>
<dbReference type="KEGG" id="nmk:CHR53_19025"/>
<evidence type="ECO:0008006" key="5">
    <source>
        <dbReference type="Google" id="ProtNLM"/>
    </source>
</evidence>
<sequence>MDAPIQLLENTDPATKQMLENLRKRKEKFDIAEKRHFFAIYGTLGMAFLFFCYFYFNIAQHYSYSFFAMFSASLNNTVNMFLLAMTLISYGAMNVLRQQKDKKEKEYQELRCEIVDRSKDLWKREEEWKNRHLIFEVMKKHYDINLYHEKK</sequence>
<feature type="transmembrane region" description="Helical" evidence="2">
    <location>
        <begin position="78"/>
        <end position="96"/>
    </location>
</feature>
<dbReference type="InterPro" id="IPR020210">
    <property type="entry name" value="Uncharacterised_YpbF_TM"/>
</dbReference>
<dbReference type="AlphaFoldDB" id="A0A3T0I1F8"/>
<feature type="transmembrane region" description="Helical" evidence="2">
    <location>
        <begin position="38"/>
        <end position="58"/>
    </location>
</feature>
<dbReference type="EMBL" id="CP022572">
    <property type="protein sequence ID" value="AZU63181.1"/>
    <property type="molecule type" value="Genomic_DNA"/>
</dbReference>
<keyword evidence="2" id="KW-1133">Transmembrane helix</keyword>
<dbReference type="OrthoDB" id="2969742at2"/>
<gene>
    <name evidence="3" type="ORF">CHR53_19025</name>
</gene>
<dbReference type="RefSeq" id="WP_127487984.1">
    <property type="nucleotide sequence ID" value="NZ_CP022572.1"/>
</dbReference>
<organism evidence="3 4">
    <name type="scientific">Neobacillus mesonae</name>
    <dbReference type="NCBI Taxonomy" id="1193713"/>
    <lineage>
        <taxon>Bacteria</taxon>
        <taxon>Bacillati</taxon>
        <taxon>Bacillota</taxon>
        <taxon>Bacilli</taxon>
        <taxon>Bacillales</taxon>
        <taxon>Bacillaceae</taxon>
        <taxon>Neobacillus</taxon>
    </lineage>
</organism>
<dbReference type="Proteomes" id="UP000282892">
    <property type="component" value="Chromosome"/>
</dbReference>
<dbReference type="STRING" id="1193713.GCA_001636315_00637"/>
<evidence type="ECO:0000313" key="4">
    <source>
        <dbReference type="Proteomes" id="UP000282892"/>
    </source>
</evidence>